<dbReference type="InterPro" id="IPR036864">
    <property type="entry name" value="Zn2-C6_fun-type_DNA-bd_sf"/>
</dbReference>
<keyword evidence="1" id="KW-0479">Metal-binding</keyword>
<dbReference type="Proteomes" id="UP000006911">
    <property type="component" value="Unassembled WGS sequence"/>
</dbReference>
<evidence type="ECO:0000313" key="11">
    <source>
        <dbReference type="Proteomes" id="UP000006911"/>
    </source>
</evidence>
<feature type="domain" description="Zn(2)-C6 fungal-type" evidence="8">
    <location>
        <begin position="86"/>
        <end position="116"/>
    </location>
</feature>
<gene>
    <name evidence="10" type="ORF">GSTUM_00009667001</name>
</gene>
<feature type="compositionally biased region" description="Low complexity" evidence="7">
    <location>
        <begin position="1"/>
        <end position="27"/>
    </location>
</feature>
<name>D5GKN2_TUBMM</name>
<sequence>MAQSWAAQSSSSSQSNNSAAAPSPHTAAAHRPKSTNTDNVQSAPSPSVLFKCSVCDKGFEQRSSRDRHQRRCRQKQISGTIPRKKSCALCTQAKTRCDLLTPSCSRCRNKGLDCHYYHQPPPQHSHSHHYATATTPLRTTELVHRRSPVRLSEEVSLPTPACTDNGLPDEFSDGSLRHTGNHRSGSSNNGIGDVEITDWGDINHNFLEWNIFAGSTGDMELHNVCPIGSESPVSPQGAYQHLYNPNHLGNPMDQQMRLAPRQLSIESFKQMRKILVENAPAPGPKNKFIFIDRVCRGYPKMMTGRNGPPPFIHSSHLIPGRMTSALANCRGLVDMYKAMTPDNKSFVMKSIATEHGRILAEAEHVRVNEVEKIGVLQAALIYGIIRHFENDPTFDRAAMVSMETMAVNVGVASLIAKGELEGVRPVWEDWIIAESKRRTMITLYMLDGSFHYAHNIPTFTCGELNEILLPTPTILWQSRERSKWEYEYENYLSDLRGRRLPKMADILSTEPKYLNIEEWIGGMDNFGVTVLAMVENCREDVPDAVEDGGRV</sequence>
<dbReference type="RefSeq" id="XP_002840884.1">
    <property type="nucleotide sequence ID" value="XM_002840838.1"/>
</dbReference>
<keyword evidence="11" id="KW-1185">Reference proteome</keyword>
<evidence type="ECO:0000256" key="7">
    <source>
        <dbReference type="SAM" id="MobiDB-lite"/>
    </source>
</evidence>
<evidence type="ECO:0000256" key="3">
    <source>
        <dbReference type="ARBA" id="ARBA00023015"/>
    </source>
</evidence>
<feature type="region of interest" description="Disordered" evidence="7">
    <location>
        <begin position="148"/>
        <end position="190"/>
    </location>
</feature>
<evidence type="ECO:0000313" key="10">
    <source>
        <dbReference type="EMBL" id="CAZ85075.1"/>
    </source>
</evidence>
<dbReference type="PROSITE" id="PS50048">
    <property type="entry name" value="ZN2_CY6_FUNGAL_2"/>
    <property type="match status" value="1"/>
</dbReference>
<dbReference type="AlphaFoldDB" id="D5GKN2"/>
<accession>D5GKN2</accession>
<dbReference type="KEGG" id="tml:GSTUM_00009667001"/>
<organism evidence="10 11">
    <name type="scientific">Tuber melanosporum (strain Mel28)</name>
    <name type="common">Perigord black truffle</name>
    <dbReference type="NCBI Taxonomy" id="656061"/>
    <lineage>
        <taxon>Eukaryota</taxon>
        <taxon>Fungi</taxon>
        <taxon>Dikarya</taxon>
        <taxon>Ascomycota</taxon>
        <taxon>Pezizomycotina</taxon>
        <taxon>Pezizomycetes</taxon>
        <taxon>Pezizales</taxon>
        <taxon>Tuberaceae</taxon>
        <taxon>Tuber</taxon>
    </lineage>
</organism>
<proteinExistence type="predicted"/>
<dbReference type="OMA" id="MPRTIAN"/>
<feature type="compositionally biased region" description="Polar residues" evidence="7">
    <location>
        <begin position="34"/>
        <end position="44"/>
    </location>
</feature>
<feature type="domain" description="C2H2-type" evidence="9">
    <location>
        <begin position="50"/>
        <end position="82"/>
    </location>
</feature>
<dbReference type="HOGENOM" id="CLU_044368_2_0_1"/>
<dbReference type="InParanoid" id="D5GKN2"/>
<dbReference type="PANTHER" id="PTHR47660">
    <property type="entry name" value="TRANSCRIPTION FACTOR WITH C2H2 AND ZN(2)-CYS(6) DNA BINDING DOMAIN (EUROFUNG)-RELATED-RELATED"/>
    <property type="match status" value="1"/>
</dbReference>
<evidence type="ECO:0000256" key="4">
    <source>
        <dbReference type="ARBA" id="ARBA00023163"/>
    </source>
</evidence>
<evidence type="ECO:0000259" key="8">
    <source>
        <dbReference type="PROSITE" id="PS50048"/>
    </source>
</evidence>
<keyword evidence="4" id="KW-0804">Transcription</keyword>
<feature type="region of interest" description="Disordered" evidence="7">
    <location>
        <begin position="1"/>
        <end position="44"/>
    </location>
</feature>
<dbReference type="eggNOG" id="ENOG502QRRW">
    <property type="taxonomic scope" value="Eukaryota"/>
</dbReference>
<dbReference type="GeneID" id="9184737"/>
<evidence type="ECO:0000256" key="1">
    <source>
        <dbReference type="ARBA" id="ARBA00022723"/>
    </source>
</evidence>
<keyword evidence="3" id="KW-0805">Transcription regulation</keyword>
<evidence type="ECO:0000256" key="5">
    <source>
        <dbReference type="ARBA" id="ARBA00023242"/>
    </source>
</evidence>
<dbReference type="PANTHER" id="PTHR47660:SF3">
    <property type="entry name" value="FINGER DOMAIN PROTEIN, PUTATIVE (AFU_ORTHOLOGUE AFUA_4G03310)-RELATED"/>
    <property type="match status" value="1"/>
</dbReference>
<reference evidence="10 11" key="1">
    <citation type="journal article" date="2010" name="Nature">
        <title>Perigord black truffle genome uncovers evolutionary origins and mechanisms of symbiosis.</title>
        <authorList>
            <person name="Martin F."/>
            <person name="Kohler A."/>
            <person name="Murat C."/>
            <person name="Balestrini R."/>
            <person name="Coutinho P.M."/>
            <person name="Jaillon O."/>
            <person name="Montanini B."/>
            <person name="Morin E."/>
            <person name="Noel B."/>
            <person name="Percudani R."/>
            <person name="Porcel B."/>
            <person name="Rubini A."/>
            <person name="Amicucci A."/>
            <person name="Amselem J."/>
            <person name="Anthouard V."/>
            <person name="Arcioni S."/>
            <person name="Artiguenave F."/>
            <person name="Aury J.M."/>
            <person name="Ballario P."/>
            <person name="Bolchi A."/>
            <person name="Brenna A."/>
            <person name="Brun A."/>
            <person name="Buee M."/>
            <person name="Cantarel B."/>
            <person name="Chevalier G."/>
            <person name="Couloux A."/>
            <person name="Da Silva C."/>
            <person name="Denoeud F."/>
            <person name="Duplessis S."/>
            <person name="Ghignone S."/>
            <person name="Hilselberger B."/>
            <person name="Iotti M."/>
            <person name="Marcais B."/>
            <person name="Mello A."/>
            <person name="Miranda M."/>
            <person name="Pacioni G."/>
            <person name="Quesneville H."/>
            <person name="Riccioni C."/>
            <person name="Ruotolo R."/>
            <person name="Splivallo R."/>
            <person name="Stocchi V."/>
            <person name="Tisserant E."/>
            <person name="Viscomi A.R."/>
            <person name="Zambonelli A."/>
            <person name="Zampieri E."/>
            <person name="Henrissat B."/>
            <person name="Lebrun M.H."/>
            <person name="Paolocci F."/>
            <person name="Bonfante P."/>
            <person name="Ottonello S."/>
            <person name="Wincker P."/>
        </authorList>
    </citation>
    <scope>NUCLEOTIDE SEQUENCE [LARGE SCALE GENOMIC DNA]</scope>
    <source>
        <strain evidence="10 11">Mel28</strain>
    </source>
</reference>
<keyword evidence="2" id="KW-0862">Zinc</keyword>
<dbReference type="SMART" id="SM00066">
    <property type="entry name" value="GAL4"/>
    <property type="match status" value="1"/>
</dbReference>
<dbReference type="PROSITE" id="PS00463">
    <property type="entry name" value="ZN2_CY6_FUNGAL_1"/>
    <property type="match status" value="1"/>
</dbReference>
<dbReference type="EMBL" id="FN430340">
    <property type="protein sequence ID" value="CAZ85075.1"/>
    <property type="molecule type" value="Genomic_DNA"/>
</dbReference>
<keyword evidence="6" id="KW-0863">Zinc-finger</keyword>
<dbReference type="InterPro" id="IPR001138">
    <property type="entry name" value="Zn2Cys6_DnaBD"/>
</dbReference>
<dbReference type="InterPro" id="IPR013087">
    <property type="entry name" value="Znf_C2H2_type"/>
</dbReference>
<evidence type="ECO:0000259" key="9">
    <source>
        <dbReference type="PROSITE" id="PS50157"/>
    </source>
</evidence>
<keyword evidence="5" id="KW-0539">Nucleus</keyword>
<evidence type="ECO:0000256" key="2">
    <source>
        <dbReference type="ARBA" id="ARBA00022833"/>
    </source>
</evidence>
<protein>
    <submittedName>
        <fullName evidence="10">(Perigord truffle) hypothetical protein</fullName>
    </submittedName>
</protein>
<dbReference type="GO" id="GO:0008270">
    <property type="term" value="F:zinc ion binding"/>
    <property type="evidence" value="ECO:0007669"/>
    <property type="project" value="UniProtKB-KW"/>
</dbReference>
<dbReference type="Gene3D" id="4.10.240.10">
    <property type="entry name" value="Zn(2)-C6 fungal-type DNA-binding domain"/>
    <property type="match status" value="1"/>
</dbReference>
<dbReference type="CDD" id="cd00067">
    <property type="entry name" value="GAL4"/>
    <property type="match status" value="1"/>
</dbReference>
<dbReference type="SUPFAM" id="SSF57701">
    <property type="entry name" value="Zn2/Cys6 DNA-binding domain"/>
    <property type="match status" value="1"/>
</dbReference>
<dbReference type="Pfam" id="PF00172">
    <property type="entry name" value="Zn_clus"/>
    <property type="match status" value="1"/>
</dbReference>
<evidence type="ECO:0000256" key="6">
    <source>
        <dbReference type="PROSITE-ProRule" id="PRU00042"/>
    </source>
</evidence>
<dbReference type="GO" id="GO:0000981">
    <property type="term" value="F:DNA-binding transcription factor activity, RNA polymerase II-specific"/>
    <property type="evidence" value="ECO:0007669"/>
    <property type="project" value="InterPro"/>
</dbReference>
<dbReference type="PROSITE" id="PS50157">
    <property type="entry name" value="ZINC_FINGER_C2H2_2"/>
    <property type="match status" value="1"/>
</dbReference>